<dbReference type="Gene3D" id="3.40.50.300">
    <property type="entry name" value="P-loop containing nucleotide triphosphate hydrolases"/>
    <property type="match status" value="1"/>
</dbReference>
<gene>
    <name evidence="8" type="ORF">Hs20B_16710</name>
</gene>
<evidence type="ECO:0000256" key="5">
    <source>
        <dbReference type="ARBA" id="ARBA00023136"/>
    </source>
</evidence>
<accession>A0A6A0B9I0</accession>
<protein>
    <recommendedName>
        <fullName evidence="7">TraD/TraG TraM recognition site domain-containing protein</fullName>
    </recommendedName>
</protein>
<comment type="subcellular location">
    <subcellularLocation>
        <location evidence="1">Cell membrane</location>
        <topology evidence="1">Multi-pass membrane protein</topology>
    </subcellularLocation>
</comment>
<keyword evidence="5 6" id="KW-0472">Membrane</keyword>
<evidence type="ECO:0000256" key="1">
    <source>
        <dbReference type="ARBA" id="ARBA00004651"/>
    </source>
</evidence>
<evidence type="ECO:0000256" key="3">
    <source>
        <dbReference type="ARBA" id="ARBA00022692"/>
    </source>
</evidence>
<sequence>MAFFNKDKSNSKDNPLRVDPLSGNGVMDLLEQRRLKESHEDDLYDFYDNQQLVRGSRDVVQEKSLFLPVVLSVTAFLVFMILIGIINSILRMIHAVNPETGQVMQFNLIRRLLFSFLVAITTFGIAYAYFNKTNATKNILNRNDDINDYKNDMHVMLPREIIRDYKFVPDANVEFTGHVTAIVAHFMVKNDLKSPVKVTVNVPARNKQGNVILVDEEGNQRVSNSVTGFDDRSFNEKPLFQNKTLPMFDEDLGNDLFNVALVADSQRNYYQIDDFEISKKDMPLRQLIKDDWKMPTYEHGRPAGVYASISEPGHVLMISASRSGKDVTLNNPFIDILMREKSKPNIIINDTKMEALVEHAKMAEVRGYEPIQFNLMIPENTDGYNTFGPAIESTRTGRYEEVAKRTEVVGKSLFSANGSSDPFWTDASNNIFKRQKLEMLSYYMNEENLIVYKGRKNNWSEEFVSSKIDELWGFDIPSNLYYAISDLVSKFTDDPSLTFLTDNVPENGKVDLMTILFDGMIDVLPENVLTTFALNAHNALAPMMASEKTRASVYGVSLTGLSFFVDPVVMRLTSVKPSQSLDLESLSFPRMVSIKFSFSAFETYDLIGDLVVWHAYRDSEFTDMYPDSLFGYEGIVDGNAWASYYIRGKFESSTIYIRASVKDLASEKRYEKFSIDFKLTLEYKKDLSGENYVIKNGRMFYHGGVLEVISKKTYTTYAKRLIREDNGNLKPVMEEKEVYYIDKTKVRYTTRPKQIYLITPPHMMIYQKQIITILTQLIDAQLEPSYVVDKDQKPFTSTYYFFNEYGNLQADGKGIEKMPTYVTAALAQEQFFIFAIQALQQIKKMHTDDVWQILQSNANVTMFMKSSDKALISQLSEASGTKHESHVNSKSLTMDTKKMIPSDKSDGKIQYTKTTSERPVLEKNDFLNLSQGRLGNTISLIAGSSPIVARNELMFPAYFRLNRDRNIELPKLSGALIRTKEGTVNLSRYRLDTDAYFRKRIAQYKIAPYATVYYNEQNAYSIDYIKTLNSAFYSQEVMLQINLFIDLENDLKEEIKSFESKLKSYNGVLEEFNGFVDIDKIEERHINYYYYIQGLFAVSFEEYKDTKKGERFVKIHENKKIETLALYINFLKLFKAFYSQEFKDVLLDEIKNYDNKSEIISAAISLCVDKTSDESTESNKQKYANALALLSLDSSDVVESIEDPFKIAYNLFVDEINKVSLESDELEFYPVSLIRKMSSVISDFLFIGVVEGAVKGLSEETLITYKKQYGIRVKNSHIDVEKGMKDISDKDISKVSHSTLTEFEEDHEVDFEVNDQILNEAMNSTIEQVLLFQDVYNTNIVENFVTGSVMDSDLVSVLSLAYLTMLEENNYSLDSDFIMDSDGNLSFNDDAVSKQILSAAHLNWFKNEKDVVQPIAGETLIARQINEKDEIINTQDVAKNTKAFVYDGVSKESVDADNDGLQDYTSEMDDDANNMDVFRFTGLFLTIISDPDSKYFIKNIFEGRLFKKFVEMYNARDNSDDDFTDNLYD</sequence>
<evidence type="ECO:0000259" key="7">
    <source>
        <dbReference type="Pfam" id="PF12696"/>
    </source>
</evidence>
<evidence type="ECO:0000256" key="2">
    <source>
        <dbReference type="ARBA" id="ARBA00022475"/>
    </source>
</evidence>
<dbReference type="GO" id="GO:0005886">
    <property type="term" value="C:plasma membrane"/>
    <property type="evidence" value="ECO:0007669"/>
    <property type="project" value="UniProtKB-SubCell"/>
</dbReference>
<feature type="transmembrane region" description="Helical" evidence="6">
    <location>
        <begin position="111"/>
        <end position="130"/>
    </location>
</feature>
<keyword evidence="4 6" id="KW-1133">Transmembrane helix</keyword>
<keyword evidence="3 6" id="KW-0812">Transmembrane</keyword>
<dbReference type="CDD" id="cd01127">
    <property type="entry name" value="TrwB_TraG_TraD_VirD4"/>
    <property type="match status" value="1"/>
</dbReference>
<organism evidence="8 9">
    <name type="scientific">Pseudolactococcus insecticola</name>
    <dbReference type="NCBI Taxonomy" id="2709158"/>
    <lineage>
        <taxon>Bacteria</taxon>
        <taxon>Bacillati</taxon>
        <taxon>Bacillota</taxon>
        <taxon>Bacilli</taxon>
        <taxon>Lactobacillales</taxon>
        <taxon>Streptococcaceae</taxon>
        <taxon>Pseudolactococcus</taxon>
    </lineage>
</organism>
<evidence type="ECO:0000313" key="8">
    <source>
        <dbReference type="EMBL" id="GFH41273.1"/>
    </source>
</evidence>
<dbReference type="PANTHER" id="PTHR37937:SF1">
    <property type="entry name" value="CONJUGATIVE TRANSFER: DNA TRANSPORT"/>
    <property type="match status" value="1"/>
</dbReference>
<name>A0A6A0B9I0_9LACT</name>
<dbReference type="Pfam" id="PF12696">
    <property type="entry name" value="TraG-D_C"/>
    <property type="match status" value="1"/>
</dbReference>
<evidence type="ECO:0000256" key="6">
    <source>
        <dbReference type="SAM" id="Phobius"/>
    </source>
</evidence>
<dbReference type="EMBL" id="BLLH01000011">
    <property type="protein sequence ID" value="GFH41273.1"/>
    <property type="molecule type" value="Genomic_DNA"/>
</dbReference>
<keyword evidence="2" id="KW-1003">Cell membrane</keyword>
<comment type="caution">
    <text evidence="8">The sequence shown here is derived from an EMBL/GenBank/DDBJ whole genome shotgun (WGS) entry which is preliminary data.</text>
</comment>
<dbReference type="InterPro" id="IPR027417">
    <property type="entry name" value="P-loop_NTPase"/>
</dbReference>
<evidence type="ECO:0000313" key="9">
    <source>
        <dbReference type="Proteomes" id="UP000475928"/>
    </source>
</evidence>
<dbReference type="Proteomes" id="UP000475928">
    <property type="component" value="Unassembled WGS sequence"/>
</dbReference>
<dbReference type="InterPro" id="IPR032689">
    <property type="entry name" value="TraG-D_C"/>
</dbReference>
<reference evidence="8 9" key="1">
    <citation type="submission" date="2020-02" db="EMBL/GenBank/DDBJ databases">
        <title>Draft genome sequence of Lactococcus sp. Hs20B0-1.</title>
        <authorList>
            <person name="Noda S."/>
            <person name="Yuki M."/>
            <person name="Ohkuma M."/>
        </authorList>
    </citation>
    <scope>NUCLEOTIDE SEQUENCE [LARGE SCALE GENOMIC DNA]</scope>
    <source>
        <strain evidence="8 9">Hs20B0-1</strain>
    </source>
</reference>
<feature type="domain" description="TraD/TraG TraM recognition site" evidence="7">
    <location>
        <begin position="815"/>
        <end position="930"/>
    </location>
</feature>
<evidence type="ECO:0000256" key="4">
    <source>
        <dbReference type="ARBA" id="ARBA00022989"/>
    </source>
</evidence>
<dbReference type="InterPro" id="IPR051539">
    <property type="entry name" value="T4SS-coupling_protein"/>
</dbReference>
<dbReference type="PANTHER" id="PTHR37937">
    <property type="entry name" value="CONJUGATIVE TRANSFER: DNA TRANSPORT"/>
    <property type="match status" value="1"/>
</dbReference>
<proteinExistence type="predicted"/>
<feature type="transmembrane region" description="Helical" evidence="6">
    <location>
        <begin position="65"/>
        <end position="90"/>
    </location>
</feature>
<keyword evidence="9" id="KW-1185">Reference proteome</keyword>
<dbReference type="RefSeq" id="WP_172357582.1">
    <property type="nucleotide sequence ID" value="NZ_BLLH01000011.1"/>
</dbReference>